<protein>
    <recommendedName>
        <fullName evidence="3">DUF4817 domain-containing protein</fullName>
    </recommendedName>
</protein>
<reference evidence="1" key="1">
    <citation type="journal article" date="2023" name="Insect Mol. Biol.">
        <title>Genome sequencing provides insights into the evolution of gene families encoding plant cell wall-degrading enzymes in longhorned beetles.</title>
        <authorList>
            <person name="Shin N.R."/>
            <person name="Okamura Y."/>
            <person name="Kirsch R."/>
            <person name="Pauchet Y."/>
        </authorList>
    </citation>
    <scope>NUCLEOTIDE SEQUENCE</scope>
    <source>
        <strain evidence="1">AMC_N1</strain>
    </source>
</reference>
<evidence type="ECO:0008006" key="3">
    <source>
        <dbReference type="Google" id="ProtNLM"/>
    </source>
</evidence>
<accession>A0AAV8Y348</accession>
<dbReference type="AlphaFoldDB" id="A0AAV8Y348"/>
<gene>
    <name evidence="1" type="ORF">NQ318_009722</name>
</gene>
<sequence length="88" mass="10140">MTYANFNGHEAVQRYLQLYPNKRQPNHKLFRNLYNRLGETGSIRPKCNHGTPKNITVDEEDFNSCFGKSRSRYLSVKCGNGAKPIVHL</sequence>
<dbReference type="Proteomes" id="UP001162162">
    <property type="component" value="Unassembled WGS sequence"/>
</dbReference>
<evidence type="ECO:0000313" key="2">
    <source>
        <dbReference type="Proteomes" id="UP001162162"/>
    </source>
</evidence>
<proteinExistence type="predicted"/>
<evidence type="ECO:0000313" key="1">
    <source>
        <dbReference type="EMBL" id="KAJ8945327.1"/>
    </source>
</evidence>
<dbReference type="EMBL" id="JAPWTK010000219">
    <property type="protein sequence ID" value="KAJ8945327.1"/>
    <property type="molecule type" value="Genomic_DNA"/>
</dbReference>
<name>A0AAV8Y348_9CUCU</name>
<keyword evidence="2" id="KW-1185">Reference proteome</keyword>
<comment type="caution">
    <text evidence="1">The sequence shown here is derived from an EMBL/GenBank/DDBJ whole genome shotgun (WGS) entry which is preliminary data.</text>
</comment>
<organism evidence="1 2">
    <name type="scientific">Aromia moschata</name>
    <dbReference type="NCBI Taxonomy" id="1265417"/>
    <lineage>
        <taxon>Eukaryota</taxon>
        <taxon>Metazoa</taxon>
        <taxon>Ecdysozoa</taxon>
        <taxon>Arthropoda</taxon>
        <taxon>Hexapoda</taxon>
        <taxon>Insecta</taxon>
        <taxon>Pterygota</taxon>
        <taxon>Neoptera</taxon>
        <taxon>Endopterygota</taxon>
        <taxon>Coleoptera</taxon>
        <taxon>Polyphaga</taxon>
        <taxon>Cucujiformia</taxon>
        <taxon>Chrysomeloidea</taxon>
        <taxon>Cerambycidae</taxon>
        <taxon>Cerambycinae</taxon>
        <taxon>Callichromatini</taxon>
        <taxon>Aromia</taxon>
    </lineage>
</organism>